<dbReference type="Gene3D" id="2.60.120.260">
    <property type="entry name" value="Galactose-binding domain-like"/>
    <property type="match status" value="1"/>
</dbReference>
<dbReference type="SUPFAM" id="SSF49785">
    <property type="entry name" value="Galactose-binding domain-like"/>
    <property type="match status" value="1"/>
</dbReference>
<dbReference type="Gene3D" id="3.20.20.80">
    <property type="entry name" value="Glycosidases"/>
    <property type="match status" value="1"/>
</dbReference>
<dbReference type="Pfam" id="PF00703">
    <property type="entry name" value="Glyco_hydro_2"/>
    <property type="match status" value="1"/>
</dbReference>
<evidence type="ECO:0000259" key="9">
    <source>
        <dbReference type="SMART" id="SM01038"/>
    </source>
</evidence>
<protein>
    <recommendedName>
        <fullName evidence="4 8">Beta-galactosidase</fullName>
        <ecNumber evidence="3 8">3.2.1.23</ecNumber>
    </recommendedName>
    <alternativeName>
        <fullName evidence="7 8">Lactase</fullName>
    </alternativeName>
</protein>
<dbReference type="InterPro" id="IPR014718">
    <property type="entry name" value="GH-type_carb-bd"/>
</dbReference>
<dbReference type="Pfam" id="PF02929">
    <property type="entry name" value="Bgal_small_N"/>
    <property type="match status" value="1"/>
</dbReference>
<dbReference type="InterPro" id="IPR017853">
    <property type="entry name" value="GH"/>
</dbReference>
<dbReference type="PRINTS" id="PR00132">
    <property type="entry name" value="GLHYDRLASE2"/>
</dbReference>
<dbReference type="InterPro" id="IPR004199">
    <property type="entry name" value="B-gal_small/dom_5"/>
</dbReference>
<gene>
    <name evidence="10" type="ORF">MUN89_20530</name>
</gene>
<dbReference type="Proteomes" id="UP000831787">
    <property type="component" value="Chromosome"/>
</dbReference>
<evidence type="ECO:0000256" key="6">
    <source>
        <dbReference type="ARBA" id="ARBA00023295"/>
    </source>
</evidence>
<evidence type="ECO:0000256" key="7">
    <source>
        <dbReference type="ARBA" id="ARBA00032230"/>
    </source>
</evidence>
<dbReference type="InterPro" id="IPR006101">
    <property type="entry name" value="Glyco_hydro_2"/>
</dbReference>
<dbReference type="InterPro" id="IPR006104">
    <property type="entry name" value="Glyco_hydro_2_N"/>
</dbReference>
<dbReference type="InterPro" id="IPR011013">
    <property type="entry name" value="Gal_mutarotase_sf_dom"/>
</dbReference>
<proteinExistence type="inferred from homology"/>
<accession>A0ABY4EIA1</accession>
<evidence type="ECO:0000256" key="1">
    <source>
        <dbReference type="ARBA" id="ARBA00001412"/>
    </source>
</evidence>
<dbReference type="InterPro" id="IPR013783">
    <property type="entry name" value="Ig-like_fold"/>
</dbReference>
<organism evidence="10 11">
    <name type="scientific">Halobacillus salinarum</name>
    <dbReference type="NCBI Taxonomy" id="2932257"/>
    <lineage>
        <taxon>Bacteria</taxon>
        <taxon>Bacillati</taxon>
        <taxon>Bacillota</taxon>
        <taxon>Bacilli</taxon>
        <taxon>Bacillales</taxon>
        <taxon>Bacillaceae</taxon>
        <taxon>Halobacillus</taxon>
    </lineage>
</organism>
<dbReference type="RefSeq" id="WP_244709987.1">
    <property type="nucleotide sequence ID" value="NZ_CP095073.1"/>
</dbReference>
<dbReference type="SUPFAM" id="SSF51445">
    <property type="entry name" value="(Trans)glycosidases"/>
    <property type="match status" value="1"/>
</dbReference>
<dbReference type="SUPFAM" id="SSF49303">
    <property type="entry name" value="beta-Galactosidase/glucuronidase domain"/>
    <property type="match status" value="2"/>
</dbReference>
<dbReference type="InterPro" id="IPR036156">
    <property type="entry name" value="Beta-gal/glucu_dom_sf"/>
</dbReference>
<reference evidence="10 11" key="1">
    <citation type="submission" date="2022-04" db="EMBL/GenBank/DDBJ databases">
        <title>Halobacillus sp. isolated from saltern.</title>
        <authorList>
            <person name="Won M."/>
            <person name="Lee C.-M."/>
            <person name="Woen H.-Y."/>
            <person name="Kwon S.-W."/>
        </authorList>
    </citation>
    <scope>NUCLEOTIDE SEQUENCE [LARGE SCALE GENOMIC DNA]</scope>
    <source>
        <strain evidence="10 11">SSBR10-3</strain>
    </source>
</reference>
<evidence type="ECO:0000256" key="3">
    <source>
        <dbReference type="ARBA" id="ARBA00012756"/>
    </source>
</evidence>
<evidence type="ECO:0000313" key="11">
    <source>
        <dbReference type="Proteomes" id="UP000831787"/>
    </source>
</evidence>
<evidence type="ECO:0000256" key="8">
    <source>
        <dbReference type="RuleBase" id="RU361154"/>
    </source>
</evidence>
<dbReference type="Pfam" id="PF02836">
    <property type="entry name" value="Glyco_hydro_2_C"/>
    <property type="match status" value="1"/>
</dbReference>
<dbReference type="PANTHER" id="PTHR46323">
    <property type="entry name" value="BETA-GALACTOSIDASE"/>
    <property type="match status" value="1"/>
</dbReference>
<dbReference type="Gene3D" id="2.60.40.10">
    <property type="entry name" value="Immunoglobulins"/>
    <property type="match status" value="2"/>
</dbReference>
<keyword evidence="6 8" id="KW-0326">Glycosidase</keyword>
<dbReference type="InterPro" id="IPR006102">
    <property type="entry name" value="Ig-like_GH2"/>
</dbReference>
<evidence type="ECO:0000313" key="10">
    <source>
        <dbReference type="EMBL" id="UOQ44211.1"/>
    </source>
</evidence>
<dbReference type="PROSITE" id="PS00608">
    <property type="entry name" value="GLYCOSYL_HYDROL_F2_2"/>
    <property type="match status" value="1"/>
</dbReference>
<dbReference type="Pfam" id="PF16353">
    <property type="entry name" value="LacZ_4"/>
    <property type="match status" value="1"/>
</dbReference>
<sequence>MSQLTHDWENLQVLQRSRKSERAHFIPFEEKESALTFDRKKASSFKLLNGMWKFHYAESPLSAPDQFYKENYETGNWDDLYVPSSWQMHGYGRPAYTNVVYPFPVDPPYVPSDNPTGSYIREFWLSEEWMDKQVTIRFEGVDSAFHLWLNGKEIGYSQGSRTPSEFDLTSYMREGQNKLAVRVYQWSDGSYIEDQDMWWLSGIFRDVYLLAAPNVHIEDYFVKTTFDENYEHATLQVEAVVENASDTDVSGYKLGYQLLNEKGKLTLDQESAGISIPAGSKKKLVQSFQVHHPLKWSADAPYLYRLLLSLTKDGELSEVIPSKVGFRSVELRDGLFLVNGKAIKLKGVNRHDHHPDLGRAVPLEWMEEDVKLMKQYNINAVRTAHYPNDPRFYDLCDEYGLYVIDETDLECHGFDVIGKWDALSDDPEWEAAYLDRIKRMVARDKNHPSIIMWSLGNESGFGRNHVAMAEWVRKFDDTRLTHYEGECRAITRSESNYDPKRDPEASDVFTTMYTSVEVMDALGRRDDLTKPHILCEYAHAMGNGPGGLKEYWETFYNYDRLQGGFVWEWLDHGIRQVTAYGREYFAYGGDFGEEPNDSNFVIDGLVMADHTPSPALIEYKKVIEPVLVETVDLEKGKVKVTNRYDFISLDHLHAVWSIQAAGRTTASGELSLKDLEAQSSQVFELPYDLTQFHGTYEDHWLNLHFTLREPEAWAQTGHEVAWAQFELPVQRGESVEDAVSTFRPLKVEESNQNLVAFGEDFVVRWEKQSGILAEWNVQGMDLIRTGPSLNLWRAPIDNDLWAQVHWKDIPSIKEWKESGLNRLQERIDFVTHQSLGEHELEVKVGVRVAPPVLDWGIAATYTYVVHADGAMDIDIKGEPYGKLPQTFPRIGVKLEVPAMLNHVTWYGRGPGESYVDSKEANAVGVWKKKAEEFYTPYVFPQENGSRHEVRWAEMSNQAGAGLQFQGKPSFDFNAQYYTQENLEQAKHTYDLVKQEFLTILIDDRQHGLGSASCGPDVLEKYRLKSGPFQFGFQMKPTK</sequence>
<dbReference type="EC" id="3.2.1.23" evidence="3 8"/>
<dbReference type="InterPro" id="IPR023230">
    <property type="entry name" value="Glyco_hydro_2_CS"/>
</dbReference>
<dbReference type="SMART" id="SM01038">
    <property type="entry name" value="Bgal_small_N"/>
    <property type="match status" value="1"/>
</dbReference>
<dbReference type="InterPro" id="IPR032312">
    <property type="entry name" value="LacZ_4"/>
</dbReference>
<evidence type="ECO:0000256" key="2">
    <source>
        <dbReference type="ARBA" id="ARBA00007401"/>
    </source>
</evidence>
<comment type="similarity">
    <text evidence="2 8">Belongs to the glycosyl hydrolase 2 family.</text>
</comment>
<dbReference type="EMBL" id="CP095073">
    <property type="protein sequence ID" value="UOQ44211.1"/>
    <property type="molecule type" value="Genomic_DNA"/>
</dbReference>
<dbReference type="InterPro" id="IPR050347">
    <property type="entry name" value="Bact_Beta-galactosidase"/>
</dbReference>
<dbReference type="InterPro" id="IPR023232">
    <property type="entry name" value="Glyco_hydro_2_AS"/>
</dbReference>
<keyword evidence="11" id="KW-1185">Reference proteome</keyword>
<dbReference type="Gene3D" id="2.70.98.10">
    <property type="match status" value="1"/>
</dbReference>
<keyword evidence="5 8" id="KW-0378">Hydrolase</keyword>
<name>A0ABY4EIA1_9BACI</name>
<comment type="catalytic activity">
    <reaction evidence="1 8">
        <text>Hydrolysis of terminal non-reducing beta-D-galactose residues in beta-D-galactosides.</text>
        <dbReference type="EC" id="3.2.1.23"/>
    </reaction>
</comment>
<dbReference type="InterPro" id="IPR006103">
    <property type="entry name" value="Glyco_hydro_2_cat"/>
</dbReference>
<dbReference type="Pfam" id="PF02837">
    <property type="entry name" value="Glyco_hydro_2_N"/>
    <property type="match status" value="1"/>
</dbReference>
<dbReference type="InterPro" id="IPR008979">
    <property type="entry name" value="Galactose-bd-like_sf"/>
</dbReference>
<dbReference type="SUPFAM" id="SSF74650">
    <property type="entry name" value="Galactose mutarotase-like"/>
    <property type="match status" value="1"/>
</dbReference>
<dbReference type="PROSITE" id="PS00719">
    <property type="entry name" value="GLYCOSYL_HYDROL_F2_1"/>
    <property type="match status" value="1"/>
</dbReference>
<evidence type="ECO:0000256" key="4">
    <source>
        <dbReference type="ARBA" id="ARBA00013303"/>
    </source>
</evidence>
<feature type="domain" description="Beta galactosidase small chain/" evidence="9">
    <location>
        <begin position="755"/>
        <end position="1035"/>
    </location>
</feature>
<dbReference type="PANTHER" id="PTHR46323:SF2">
    <property type="entry name" value="BETA-GALACTOSIDASE"/>
    <property type="match status" value="1"/>
</dbReference>
<evidence type="ECO:0000256" key="5">
    <source>
        <dbReference type="ARBA" id="ARBA00022801"/>
    </source>
</evidence>